<comment type="caution">
    <text evidence="2">The sequence shown here is derived from an EMBL/GenBank/DDBJ whole genome shotgun (WGS) entry which is preliminary data.</text>
</comment>
<evidence type="ECO:0000313" key="3">
    <source>
        <dbReference type="Proteomes" id="UP000823775"/>
    </source>
</evidence>
<name>A0ABS8VFW4_DATST</name>
<accession>A0ABS8VFW4</accession>
<feature type="region of interest" description="Disordered" evidence="1">
    <location>
        <begin position="1"/>
        <end position="72"/>
    </location>
</feature>
<protein>
    <submittedName>
        <fullName evidence="2">Uncharacterized protein</fullName>
    </submittedName>
</protein>
<dbReference type="EMBL" id="JACEIK010004331">
    <property type="protein sequence ID" value="MCD9645085.1"/>
    <property type="molecule type" value="Genomic_DNA"/>
</dbReference>
<organism evidence="2 3">
    <name type="scientific">Datura stramonium</name>
    <name type="common">Jimsonweed</name>
    <name type="synonym">Common thornapple</name>
    <dbReference type="NCBI Taxonomy" id="4076"/>
    <lineage>
        <taxon>Eukaryota</taxon>
        <taxon>Viridiplantae</taxon>
        <taxon>Streptophyta</taxon>
        <taxon>Embryophyta</taxon>
        <taxon>Tracheophyta</taxon>
        <taxon>Spermatophyta</taxon>
        <taxon>Magnoliopsida</taxon>
        <taxon>eudicotyledons</taxon>
        <taxon>Gunneridae</taxon>
        <taxon>Pentapetalae</taxon>
        <taxon>asterids</taxon>
        <taxon>lamiids</taxon>
        <taxon>Solanales</taxon>
        <taxon>Solanaceae</taxon>
        <taxon>Solanoideae</taxon>
        <taxon>Datureae</taxon>
        <taxon>Datura</taxon>
    </lineage>
</organism>
<feature type="non-terminal residue" evidence="2">
    <location>
        <position position="72"/>
    </location>
</feature>
<dbReference type="Proteomes" id="UP000823775">
    <property type="component" value="Unassembled WGS sequence"/>
</dbReference>
<evidence type="ECO:0000313" key="2">
    <source>
        <dbReference type="EMBL" id="MCD9645085.1"/>
    </source>
</evidence>
<keyword evidence="3" id="KW-1185">Reference proteome</keyword>
<reference evidence="2 3" key="1">
    <citation type="journal article" date="2021" name="BMC Genomics">
        <title>Datura genome reveals duplications of psychoactive alkaloid biosynthetic genes and high mutation rate following tissue culture.</title>
        <authorList>
            <person name="Rajewski A."/>
            <person name="Carter-House D."/>
            <person name="Stajich J."/>
            <person name="Litt A."/>
        </authorList>
    </citation>
    <scope>NUCLEOTIDE SEQUENCE [LARGE SCALE GENOMIC DNA]</scope>
    <source>
        <strain evidence="2">AR-01</strain>
    </source>
</reference>
<evidence type="ECO:0000256" key="1">
    <source>
        <dbReference type="SAM" id="MobiDB-lite"/>
    </source>
</evidence>
<proteinExistence type="predicted"/>
<sequence>MSHRQFYHSPVAEAQEINNSTANDGLNAGISQPIHTTSDNNSTIGSHQLLQPSTESHNSEQQLITTQPTRRS</sequence>
<feature type="compositionally biased region" description="Polar residues" evidence="1">
    <location>
        <begin position="16"/>
        <end position="72"/>
    </location>
</feature>
<gene>
    <name evidence="2" type="ORF">HAX54_033760</name>
</gene>